<keyword evidence="8" id="KW-1185">Reference proteome</keyword>
<dbReference type="UniPathway" id="UPA00895"/>
<dbReference type="AlphaFoldDB" id="A0A8J3YEQ0"/>
<feature type="transmembrane region" description="Helical" evidence="5">
    <location>
        <begin position="116"/>
        <end position="135"/>
    </location>
</feature>
<keyword evidence="4 5" id="KW-0472">Membrane</keyword>
<evidence type="ECO:0000256" key="1">
    <source>
        <dbReference type="ARBA" id="ARBA00004141"/>
    </source>
</evidence>
<evidence type="ECO:0000256" key="2">
    <source>
        <dbReference type="ARBA" id="ARBA00022692"/>
    </source>
</evidence>
<keyword evidence="3 5" id="KW-1133">Transmembrane helix</keyword>
<sequence>MAYVEAFSRCLIGLVFLLSAASKAPVGGGFTQFRDSLSEMRLLAPRAVRPVAALVVLGEAAVPLLLSTLPAAGFAAAAVLLLGFTAAIVTVLRRGTPAACRCFGGGRPARFRRYHVARNAVLLVVSGIGAAAVRADPPTRWPEAMVAAAAGIVVAVLVTRLDDLVELFTPLRADA</sequence>
<dbReference type="RefSeq" id="WP_203897330.1">
    <property type="nucleotide sequence ID" value="NZ_BOPF01000002.1"/>
</dbReference>
<accession>A0A8J3YEQ0</accession>
<evidence type="ECO:0000256" key="5">
    <source>
        <dbReference type="SAM" id="Phobius"/>
    </source>
</evidence>
<evidence type="ECO:0000313" key="7">
    <source>
        <dbReference type="EMBL" id="GIJ43784.1"/>
    </source>
</evidence>
<keyword evidence="2 5" id="KW-0812">Transmembrane</keyword>
<evidence type="ECO:0000256" key="4">
    <source>
        <dbReference type="ARBA" id="ARBA00023136"/>
    </source>
</evidence>
<dbReference type="Proteomes" id="UP000619260">
    <property type="component" value="Unassembled WGS sequence"/>
</dbReference>
<evidence type="ECO:0000259" key="6">
    <source>
        <dbReference type="Pfam" id="PF07291"/>
    </source>
</evidence>
<dbReference type="Pfam" id="PF07291">
    <property type="entry name" value="MauE"/>
    <property type="match status" value="1"/>
</dbReference>
<dbReference type="InterPro" id="IPR009908">
    <property type="entry name" value="Methylamine_util_MauE"/>
</dbReference>
<dbReference type="GO" id="GO:0030416">
    <property type="term" value="P:methylamine metabolic process"/>
    <property type="evidence" value="ECO:0007669"/>
    <property type="project" value="InterPro"/>
</dbReference>
<name>A0A8J3YEQ0_9ACTN</name>
<feature type="transmembrane region" description="Helical" evidence="5">
    <location>
        <begin position="72"/>
        <end position="92"/>
    </location>
</feature>
<comment type="subcellular location">
    <subcellularLocation>
        <location evidence="1">Membrane</location>
        <topology evidence="1">Multi-pass membrane protein</topology>
    </subcellularLocation>
</comment>
<gene>
    <name evidence="7" type="ORF">Val02_06700</name>
</gene>
<dbReference type="GO" id="GO:0016020">
    <property type="term" value="C:membrane"/>
    <property type="evidence" value="ECO:0007669"/>
    <property type="project" value="UniProtKB-SubCell"/>
</dbReference>
<protein>
    <submittedName>
        <fullName evidence="7">Methylamine utilization protein MauE</fullName>
    </submittedName>
</protein>
<proteinExistence type="predicted"/>
<feature type="transmembrane region" description="Helical" evidence="5">
    <location>
        <begin position="6"/>
        <end position="26"/>
    </location>
</feature>
<comment type="caution">
    <text evidence="7">The sequence shown here is derived from an EMBL/GenBank/DDBJ whole genome shotgun (WGS) entry which is preliminary data.</text>
</comment>
<organism evidence="7 8">
    <name type="scientific">Virgisporangium aliadipatigenens</name>
    <dbReference type="NCBI Taxonomy" id="741659"/>
    <lineage>
        <taxon>Bacteria</taxon>
        <taxon>Bacillati</taxon>
        <taxon>Actinomycetota</taxon>
        <taxon>Actinomycetes</taxon>
        <taxon>Micromonosporales</taxon>
        <taxon>Micromonosporaceae</taxon>
        <taxon>Virgisporangium</taxon>
    </lineage>
</organism>
<reference evidence="7" key="1">
    <citation type="submission" date="2021-01" db="EMBL/GenBank/DDBJ databases">
        <title>Whole genome shotgun sequence of Virgisporangium aliadipatigenens NBRC 105644.</title>
        <authorList>
            <person name="Komaki H."/>
            <person name="Tamura T."/>
        </authorList>
    </citation>
    <scope>NUCLEOTIDE SEQUENCE</scope>
    <source>
        <strain evidence="7">NBRC 105644</strain>
    </source>
</reference>
<feature type="transmembrane region" description="Helical" evidence="5">
    <location>
        <begin position="141"/>
        <end position="159"/>
    </location>
</feature>
<feature type="domain" description="Methylamine utilisation protein MauE" evidence="6">
    <location>
        <begin position="1"/>
        <end position="131"/>
    </location>
</feature>
<evidence type="ECO:0000256" key="3">
    <source>
        <dbReference type="ARBA" id="ARBA00022989"/>
    </source>
</evidence>
<evidence type="ECO:0000313" key="8">
    <source>
        <dbReference type="Proteomes" id="UP000619260"/>
    </source>
</evidence>
<dbReference type="EMBL" id="BOPF01000002">
    <property type="protein sequence ID" value="GIJ43784.1"/>
    <property type="molecule type" value="Genomic_DNA"/>
</dbReference>